<feature type="domain" description="Inhibitor I9" evidence="3">
    <location>
        <begin position="75"/>
        <end position="142"/>
    </location>
</feature>
<dbReference type="InterPro" id="IPR037045">
    <property type="entry name" value="S8pro/Inhibitor_I9_sf"/>
</dbReference>
<name>A0A9P6RBI9_9FUNG</name>
<evidence type="ECO:0000256" key="2">
    <source>
        <dbReference type="SAM" id="MobiDB-lite"/>
    </source>
</evidence>
<dbReference type="OrthoDB" id="5518345at2759"/>
<feature type="compositionally biased region" description="Polar residues" evidence="2">
    <location>
        <begin position="38"/>
        <end position="49"/>
    </location>
</feature>
<dbReference type="GO" id="GO:0042144">
    <property type="term" value="P:vacuole fusion, non-autophagic"/>
    <property type="evidence" value="ECO:0007669"/>
    <property type="project" value="TreeGrafter"/>
</dbReference>
<feature type="region of interest" description="Disordered" evidence="2">
    <location>
        <begin position="15"/>
        <end position="67"/>
    </location>
</feature>
<dbReference type="InterPro" id="IPR010259">
    <property type="entry name" value="S8pro/Inhibitor_I9"/>
</dbReference>
<dbReference type="PANTHER" id="PTHR28288">
    <property type="entry name" value="PROTEASE B INHIBITOR 2"/>
    <property type="match status" value="1"/>
</dbReference>
<sequence length="150" mass="15789">MSKWKNLLSAFGFKSKRPESHTHGHQHNEINASPLPVGTTTPGSNTAHSLATAPGVAPSTIPKPSAASKDGINKVIVVFKAGTPTSEIDNAVKDVEHKGGKITQRYTSALLGFAADVPDVGVQSLTVHPHVDYVEPDGEVSIYAKSLISQ</sequence>
<dbReference type="Gene3D" id="3.30.70.80">
    <property type="entry name" value="Peptidase S8 propeptide/proteinase inhibitor I9"/>
    <property type="match status" value="1"/>
</dbReference>
<dbReference type="PANTHER" id="PTHR28288:SF2">
    <property type="entry name" value="PROTEASE B INHIBITOR 2"/>
    <property type="match status" value="1"/>
</dbReference>
<gene>
    <name evidence="4" type="ORF">BGZ99_006813</name>
</gene>
<dbReference type="SUPFAM" id="SSF54897">
    <property type="entry name" value="Protease propeptides/inhibitors"/>
    <property type="match status" value="1"/>
</dbReference>
<comment type="caution">
    <text evidence="4">The sequence shown here is derived from an EMBL/GenBank/DDBJ whole genome shotgun (WGS) entry which is preliminary data.</text>
</comment>
<keyword evidence="5" id="KW-1185">Reference proteome</keyword>
<dbReference type="FunFam" id="3.30.70.80:FF:000005">
    <property type="entry name" value="Proteinase inhibitor I2B"/>
    <property type="match status" value="1"/>
</dbReference>
<dbReference type="EMBL" id="JAAAIP010000470">
    <property type="protein sequence ID" value="KAG0316593.1"/>
    <property type="molecule type" value="Genomic_DNA"/>
</dbReference>
<protein>
    <recommendedName>
        <fullName evidence="3">Inhibitor I9 domain-containing protein</fullName>
    </recommendedName>
</protein>
<dbReference type="Proteomes" id="UP000738325">
    <property type="component" value="Unassembled WGS sequence"/>
</dbReference>
<feature type="compositionally biased region" description="Basic and acidic residues" evidence="2">
    <location>
        <begin position="16"/>
        <end position="28"/>
    </location>
</feature>
<dbReference type="InterPro" id="IPR052471">
    <property type="entry name" value="PBI_I9"/>
</dbReference>
<dbReference type="Pfam" id="PF05922">
    <property type="entry name" value="Inhibitor_I9"/>
    <property type="match status" value="1"/>
</dbReference>
<dbReference type="GO" id="GO:0004866">
    <property type="term" value="F:endopeptidase inhibitor activity"/>
    <property type="evidence" value="ECO:0007669"/>
    <property type="project" value="UniProtKB-ARBA"/>
</dbReference>
<evidence type="ECO:0000313" key="5">
    <source>
        <dbReference type="Proteomes" id="UP000738325"/>
    </source>
</evidence>
<evidence type="ECO:0000313" key="4">
    <source>
        <dbReference type="EMBL" id="KAG0316593.1"/>
    </source>
</evidence>
<evidence type="ECO:0000256" key="1">
    <source>
        <dbReference type="ARBA" id="ARBA00038069"/>
    </source>
</evidence>
<comment type="similarity">
    <text evidence="1">Belongs to the protease inhibitor I9 family.</text>
</comment>
<reference evidence="4" key="1">
    <citation type="journal article" date="2020" name="Fungal Divers.">
        <title>Resolving the Mortierellaceae phylogeny through synthesis of multi-gene phylogenetics and phylogenomics.</title>
        <authorList>
            <person name="Vandepol N."/>
            <person name="Liber J."/>
            <person name="Desiro A."/>
            <person name="Na H."/>
            <person name="Kennedy M."/>
            <person name="Barry K."/>
            <person name="Grigoriev I.V."/>
            <person name="Miller A.N."/>
            <person name="O'Donnell K."/>
            <person name="Stajich J.E."/>
            <person name="Bonito G."/>
        </authorList>
    </citation>
    <scope>NUCLEOTIDE SEQUENCE</scope>
    <source>
        <strain evidence="4">REB-010B</strain>
    </source>
</reference>
<accession>A0A9P6RBI9</accession>
<evidence type="ECO:0000259" key="3">
    <source>
        <dbReference type="Pfam" id="PF05922"/>
    </source>
</evidence>
<organism evidence="4 5">
    <name type="scientific">Dissophora globulifera</name>
    <dbReference type="NCBI Taxonomy" id="979702"/>
    <lineage>
        <taxon>Eukaryota</taxon>
        <taxon>Fungi</taxon>
        <taxon>Fungi incertae sedis</taxon>
        <taxon>Mucoromycota</taxon>
        <taxon>Mortierellomycotina</taxon>
        <taxon>Mortierellomycetes</taxon>
        <taxon>Mortierellales</taxon>
        <taxon>Mortierellaceae</taxon>
        <taxon>Dissophora</taxon>
    </lineage>
</organism>
<dbReference type="AlphaFoldDB" id="A0A9P6RBI9"/>
<proteinExistence type="inferred from homology"/>